<evidence type="ECO:0000256" key="1">
    <source>
        <dbReference type="SAM" id="MobiDB-lite"/>
    </source>
</evidence>
<sequence length="301" mass="34411">MDLNNPKNVTPAVKEEKPTTAISNSINHQNSSKAATQPKTQPLKTKPSLFALHESFDIVDFTGANIRLQIGSKVIKTYERRLEKFAGLRELIQEARQKSEDAQSEALTIIIDGDKHLFDDFRNMFELLNVSSIDQPSYGINTRDLVSAARIAAPGAYNYKPLYRWCITNLEGMPLSSMERIHVARALAIKSWEKDACEELSRRKEMITRVEAAILGMDAYWQIASDREKRRGANFEHVFEGIQRITRGVFTAKQRYMPILGQLLVCVSLIFWLLYFLLWFGSETKPVRFMILFKASKVVMT</sequence>
<feature type="compositionally biased region" description="Polar residues" evidence="1">
    <location>
        <begin position="20"/>
        <end position="42"/>
    </location>
</feature>
<protein>
    <recommendedName>
        <fullName evidence="5">BTB domain-containing protein</fullName>
    </recommendedName>
</protein>
<evidence type="ECO:0000313" key="4">
    <source>
        <dbReference type="Proteomes" id="UP000663827"/>
    </source>
</evidence>
<dbReference type="EMBL" id="CAJNJQ010000578">
    <property type="protein sequence ID" value="CAE7086994.1"/>
    <property type="molecule type" value="Genomic_DNA"/>
</dbReference>
<reference evidence="3" key="1">
    <citation type="submission" date="2021-01" db="EMBL/GenBank/DDBJ databases">
        <authorList>
            <person name="Kaushik A."/>
        </authorList>
    </citation>
    <scope>NUCLEOTIDE SEQUENCE</scope>
    <source>
        <strain evidence="3">AG5</strain>
    </source>
</reference>
<keyword evidence="2" id="KW-0812">Transmembrane</keyword>
<dbReference type="AlphaFoldDB" id="A0A8H3DZK3"/>
<dbReference type="Proteomes" id="UP000663827">
    <property type="component" value="Unassembled WGS sequence"/>
</dbReference>
<evidence type="ECO:0008006" key="5">
    <source>
        <dbReference type="Google" id="ProtNLM"/>
    </source>
</evidence>
<evidence type="ECO:0000256" key="2">
    <source>
        <dbReference type="SAM" id="Phobius"/>
    </source>
</evidence>
<evidence type="ECO:0000313" key="3">
    <source>
        <dbReference type="EMBL" id="CAE7086994.1"/>
    </source>
</evidence>
<accession>A0A8H3DZK3</accession>
<comment type="caution">
    <text evidence="3">The sequence shown here is derived from an EMBL/GenBank/DDBJ whole genome shotgun (WGS) entry which is preliminary data.</text>
</comment>
<name>A0A8H3DZK3_9AGAM</name>
<keyword evidence="2" id="KW-1133">Transmembrane helix</keyword>
<gene>
    <name evidence="3" type="ORF">RDB_LOCUS28711</name>
</gene>
<feature type="region of interest" description="Disordered" evidence="1">
    <location>
        <begin position="1"/>
        <end position="42"/>
    </location>
</feature>
<organism evidence="3 4">
    <name type="scientific">Rhizoctonia solani</name>
    <dbReference type="NCBI Taxonomy" id="456999"/>
    <lineage>
        <taxon>Eukaryota</taxon>
        <taxon>Fungi</taxon>
        <taxon>Dikarya</taxon>
        <taxon>Basidiomycota</taxon>
        <taxon>Agaricomycotina</taxon>
        <taxon>Agaricomycetes</taxon>
        <taxon>Cantharellales</taxon>
        <taxon>Ceratobasidiaceae</taxon>
        <taxon>Rhizoctonia</taxon>
    </lineage>
</organism>
<feature type="transmembrane region" description="Helical" evidence="2">
    <location>
        <begin position="259"/>
        <end position="280"/>
    </location>
</feature>
<keyword evidence="2" id="KW-0472">Membrane</keyword>
<proteinExistence type="predicted"/>